<comment type="function">
    <text evidence="1">Small GTPase required for proper localization of RNA polymerase II (RNAPII). May act at an RNAP assembly step prior to nuclear import.</text>
</comment>
<evidence type="ECO:0000256" key="1">
    <source>
        <dbReference type="ARBA" id="ARBA00002411"/>
    </source>
</evidence>
<dbReference type="WBParaSite" id="TMUE_3000011487.1">
    <property type="protein sequence ID" value="TMUE_3000011487.1"/>
    <property type="gene ID" value="WBGene00288847"/>
</dbReference>
<keyword evidence="5 7" id="KW-0378">Hydrolase</keyword>
<evidence type="ECO:0000256" key="5">
    <source>
        <dbReference type="ARBA" id="ARBA00022801"/>
    </source>
</evidence>
<dbReference type="GO" id="GO:0003924">
    <property type="term" value="F:GTPase activity"/>
    <property type="evidence" value="ECO:0007669"/>
    <property type="project" value="TreeGrafter"/>
</dbReference>
<proteinExistence type="inferred from homology"/>
<dbReference type="InterPro" id="IPR030228">
    <property type="entry name" value="Gpn3"/>
</dbReference>
<keyword evidence="4 7" id="KW-0547">Nucleotide-binding</keyword>
<dbReference type="InterPro" id="IPR004130">
    <property type="entry name" value="Gpn"/>
</dbReference>
<keyword evidence="8" id="KW-1185">Reference proteome</keyword>
<sequence>MRYGQLVIGPAGSGKSTFCKTISEYGASSSRLIKVVNLDPAADHFGYNCYADVRQLICLDDVVGDKDLCLGPNGGLVFCMEYLVQNLQWLEEELGEEDDDYFLFDCPGQMELYTHVPVMRTIVDELKRINFNLCVVFILDTQFLLDVPKFMSGSLAALSAMVNLELPHINVLTKMDLLSEQSKARLEAFFEADPRLADAVDNVDRFSMKYKRLTRSLSRILEDYSLVKYVPFDINDEETIGDLLLVVDNAIQYGDDLEVRDRLPEMQDDQ</sequence>
<evidence type="ECO:0000313" key="8">
    <source>
        <dbReference type="Proteomes" id="UP000046395"/>
    </source>
</evidence>
<dbReference type="PANTHER" id="PTHR21231">
    <property type="entry name" value="XPA-BINDING PROTEIN 1-RELATED"/>
    <property type="match status" value="1"/>
</dbReference>
<name>A0A5S6QX65_TRIMR</name>
<keyword evidence="6 7" id="KW-0342">GTP-binding</keyword>
<dbReference type="Proteomes" id="UP000046395">
    <property type="component" value="Unassembled WGS sequence"/>
</dbReference>
<dbReference type="InterPro" id="IPR027417">
    <property type="entry name" value="P-loop_NTPase"/>
</dbReference>
<evidence type="ECO:0000256" key="3">
    <source>
        <dbReference type="ARBA" id="ARBA00014587"/>
    </source>
</evidence>
<dbReference type="AlphaFoldDB" id="A0A5S6QX65"/>
<evidence type="ECO:0000256" key="7">
    <source>
        <dbReference type="RuleBase" id="RU365059"/>
    </source>
</evidence>
<dbReference type="Pfam" id="PF03029">
    <property type="entry name" value="ATP_bind_1"/>
    <property type="match status" value="1"/>
</dbReference>
<comment type="similarity">
    <text evidence="2 7">Belongs to the GPN-loop GTPase family.</text>
</comment>
<protein>
    <recommendedName>
        <fullName evidence="3 7">GPN-loop GTPase 3</fullName>
    </recommendedName>
</protein>
<dbReference type="CDD" id="cd17872">
    <property type="entry name" value="GPN3"/>
    <property type="match status" value="1"/>
</dbReference>
<dbReference type="SUPFAM" id="SSF52540">
    <property type="entry name" value="P-loop containing nucleoside triphosphate hydrolases"/>
    <property type="match status" value="1"/>
</dbReference>
<dbReference type="STRING" id="70415.A0A5S6QX65"/>
<evidence type="ECO:0000256" key="6">
    <source>
        <dbReference type="ARBA" id="ARBA00023134"/>
    </source>
</evidence>
<comment type="subunit">
    <text evidence="7">Binds to RNA polymerase II (RNAPII).</text>
</comment>
<comment type="function">
    <text evidence="7">Small GTPase required for proper nuclear import of RNA polymerase II and III (RNAPII and RNAPIII). May act at an RNAP assembly step prior to nuclear import.</text>
</comment>
<dbReference type="PANTHER" id="PTHR21231:SF7">
    <property type="entry name" value="GPN-LOOP GTPASE 3"/>
    <property type="match status" value="1"/>
</dbReference>
<reference evidence="9" key="1">
    <citation type="submission" date="2019-12" db="UniProtKB">
        <authorList>
            <consortium name="WormBaseParasite"/>
        </authorList>
    </citation>
    <scope>IDENTIFICATION</scope>
</reference>
<evidence type="ECO:0000313" key="9">
    <source>
        <dbReference type="WBParaSite" id="TMUE_3000011487.1"/>
    </source>
</evidence>
<evidence type="ECO:0000256" key="2">
    <source>
        <dbReference type="ARBA" id="ARBA00005290"/>
    </source>
</evidence>
<evidence type="ECO:0000256" key="4">
    <source>
        <dbReference type="ARBA" id="ARBA00022741"/>
    </source>
</evidence>
<accession>A0A5S6QX65</accession>
<dbReference type="GO" id="GO:0005525">
    <property type="term" value="F:GTP binding"/>
    <property type="evidence" value="ECO:0007669"/>
    <property type="project" value="UniProtKB-KW"/>
</dbReference>
<dbReference type="FunFam" id="3.40.50.300:FF:000616">
    <property type="entry name" value="GPN-loop GTPase 3"/>
    <property type="match status" value="1"/>
</dbReference>
<organism evidence="8 9">
    <name type="scientific">Trichuris muris</name>
    <name type="common">Mouse whipworm</name>
    <dbReference type="NCBI Taxonomy" id="70415"/>
    <lineage>
        <taxon>Eukaryota</taxon>
        <taxon>Metazoa</taxon>
        <taxon>Ecdysozoa</taxon>
        <taxon>Nematoda</taxon>
        <taxon>Enoplea</taxon>
        <taxon>Dorylaimia</taxon>
        <taxon>Trichinellida</taxon>
        <taxon>Trichuridae</taxon>
        <taxon>Trichuris</taxon>
    </lineage>
</organism>
<dbReference type="Gene3D" id="3.40.50.300">
    <property type="entry name" value="P-loop containing nucleotide triphosphate hydrolases"/>
    <property type="match status" value="1"/>
</dbReference>